<comment type="pathway">
    <text evidence="22">Glycan biosynthesis.</text>
</comment>
<evidence type="ECO:0000256" key="9">
    <source>
        <dbReference type="ARBA" id="ARBA00022670"/>
    </source>
</evidence>
<dbReference type="Gene3D" id="3.30.2060.10">
    <property type="entry name" value="Penicillin-binding protein 1b domain"/>
    <property type="match status" value="1"/>
</dbReference>
<evidence type="ECO:0000256" key="8">
    <source>
        <dbReference type="ARBA" id="ARBA00022645"/>
    </source>
</evidence>
<dbReference type="RefSeq" id="WP_124211449.1">
    <property type="nucleotide sequence ID" value="NZ_CP016615.1"/>
</dbReference>
<dbReference type="UniPathway" id="UPA00219"/>
<evidence type="ECO:0000256" key="6">
    <source>
        <dbReference type="ARBA" id="ARBA00018637"/>
    </source>
</evidence>
<evidence type="ECO:0000256" key="21">
    <source>
        <dbReference type="ARBA" id="ARBA00049902"/>
    </source>
</evidence>
<feature type="compositionally biased region" description="Basic and acidic residues" evidence="26">
    <location>
        <begin position="781"/>
        <end position="794"/>
    </location>
</feature>
<keyword evidence="17" id="KW-0511">Multifunctional enzyme</keyword>
<evidence type="ECO:0000256" key="19">
    <source>
        <dbReference type="ARBA" id="ARBA00032454"/>
    </source>
</evidence>
<dbReference type="InterPro" id="IPR012338">
    <property type="entry name" value="Beta-lactam/transpept-like"/>
</dbReference>
<feature type="active site" description="Acyl-ester intermediate; for transpeptidase activity" evidence="25">
    <location>
        <position position="480"/>
    </location>
</feature>
<dbReference type="PANTHER" id="PTHR32282:SF11">
    <property type="entry name" value="PENICILLIN-BINDING PROTEIN 1B"/>
    <property type="match status" value="1"/>
</dbReference>
<evidence type="ECO:0000256" key="26">
    <source>
        <dbReference type="SAM" id="MobiDB-lite"/>
    </source>
</evidence>
<evidence type="ECO:0000256" key="25">
    <source>
        <dbReference type="PIRSR" id="PIRSR002799-1"/>
    </source>
</evidence>
<keyword evidence="15" id="KW-0472">Membrane</keyword>
<dbReference type="Pfam" id="PF14814">
    <property type="entry name" value="UB2H"/>
    <property type="match status" value="1"/>
</dbReference>
<comment type="similarity">
    <text evidence="4 24">In the C-terminal section; belongs to the transpeptidase family.</text>
</comment>
<evidence type="ECO:0000256" key="23">
    <source>
        <dbReference type="NCBIfam" id="TIGR02071"/>
    </source>
</evidence>
<feature type="region of interest" description="Disordered" evidence="26">
    <location>
        <begin position="1"/>
        <end position="25"/>
    </location>
</feature>
<dbReference type="GO" id="GO:0009274">
    <property type="term" value="C:peptidoglycan-based cell wall"/>
    <property type="evidence" value="ECO:0007669"/>
    <property type="project" value="UniProtKB-UniRule"/>
</dbReference>
<evidence type="ECO:0000256" key="11">
    <source>
        <dbReference type="ARBA" id="ARBA00022679"/>
    </source>
</evidence>
<dbReference type="OrthoDB" id="9766909at2"/>
<dbReference type="InterPro" id="IPR001264">
    <property type="entry name" value="Glyco_trans_51"/>
</dbReference>
<keyword evidence="7" id="KW-1003">Cell membrane</keyword>
<evidence type="ECO:0000256" key="10">
    <source>
        <dbReference type="ARBA" id="ARBA00022676"/>
    </source>
</evidence>
<feature type="compositionally biased region" description="Basic and acidic residues" evidence="26">
    <location>
        <begin position="1"/>
        <end position="10"/>
    </location>
</feature>
<keyword evidence="10 24" id="KW-0328">Glycosyltransferase</keyword>
<evidence type="ECO:0000256" key="17">
    <source>
        <dbReference type="ARBA" id="ARBA00023268"/>
    </source>
</evidence>
<dbReference type="Pfam" id="PF00912">
    <property type="entry name" value="Transgly"/>
    <property type="match status" value="1"/>
</dbReference>
<evidence type="ECO:0000256" key="7">
    <source>
        <dbReference type="ARBA" id="ARBA00022475"/>
    </source>
</evidence>
<feature type="domain" description="Bifunctional transglycosylase second" evidence="29">
    <location>
        <begin position="84"/>
        <end position="165"/>
    </location>
</feature>
<feature type="domain" description="Glycosyl transferase family 51" evidence="28">
    <location>
        <begin position="176"/>
        <end position="346"/>
    </location>
</feature>
<dbReference type="Gene3D" id="1.20.5.100">
    <property type="entry name" value="Cytochrome c1, transmembrane anchor, C-terminal"/>
    <property type="match status" value="1"/>
</dbReference>
<keyword evidence="11 24" id="KW-0808">Transferase</keyword>
<keyword evidence="18 24" id="KW-0961">Cell wall biogenesis/degradation</keyword>
<evidence type="ECO:0000256" key="22">
    <source>
        <dbReference type="ARBA" id="ARBA00060592"/>
    </source>
</evidence>
<evidence type="ECO:0000256" key="13">
    <source>
        <dbReference type="ARBA" id="ARBA00022960"/>
    </source>
</evidence>
<comment type="catalytic activity">
    <reaction evidence="21">
        <text>[GlcNAc-(1-&gt;4)-Mur2Ac(oyl-L-Ala-gamma-D-Glu-L-Lys-D-Ala-D-Ala)](n)-di-trans,octa-cis-undecaprenyl diphosphate + beta-D-GlcNAc-(1-&gt;4)-Mur2Ac(oyl-L-Ala-gamma-D-Glu-L-Lys-D-Ala-D-Ala)-di-trans,octa-cis-undecaprenyl diphosphate = [GlcNAc-(1-&gt;4)-Mur2Ac(oyl-L-Ala-gamma-D-Glu-L-Lys-D-Ala-D-Ala)](n+1)-di-trans,octa-cis-undecaprenyl diphosphate + di-trans,octa-cis-undecaprenyl diphosphate + H(+)</text>
        <dbReference type="Rhea" id="RHEA:23708"/>
        <dbReference type="Rhea" id="RHEA-COMP:9602"/>
        <dbReference type="Rhea" id="RHEA-COMP:9603"/>
        <dbReference type="ChEBI" id="CHEBI:15378"/>
        <dbReference type="ChEBI" id="CHEBI:58405"/>
        <dbReference type="ChEBI" id="CHEBI:60033"/>
        <dbReference type="ChEBI" id="CHEBI:78435"/>
        <dbReference type="EC" id="2.4.99.28"/>
    </reaction>
</comment>
<comment type="subcellular location">
    <subcellularLocation>
        <location evidence="2">Cell membrane</location>
    </subcellularLocation>
</comment>
<dbReference type="InterPro" id="IPR050396">
    <property type="entry name" value="Glycosyltr_51/Transpeptidase"/>
</dbReference>
<dbReference type="InterPro" id="IPR023346">
    <property type="entry name" value="Lysozyme-like_dom_sf"/>
</dbReference>
<accession>A0A3N4WC45</accession>
<evidence type="ECO:0000256" key="14">
    <source>
        <dbReference type="ARBA" id="ARBA00022984"/>
    </source>
</evidence>
<dbReference type="InterPro" id="IPR011813">
    <property type="entry name" value="PBP_1b"/>
</dbReference>
<dbReference type="GO" id="GO:0030288">
    <property type="term" value="C:outer membrane-bounded periplasmic space"/>
    <property type="evidence" value="ECO:0007669"/>
    <property type="project" value="TreeGrafter"/>
</dbReference>
<keyword evidence="14 24" id="KW-0573">Peptidoglycan synthesis</keyword>
<dbReference type="NCBIfam" id="TIGR02071">
    <property type="entry name" value="PBP_1b"/>
    <property type="match status" value="1"/>
</dbReference>
<gene>
    <name evidence="30" type="ORF">EDC46_1297</name>
</gene>
<evidence type="ECO:0000256" key="15">
    <source>
        <dbReference type="ARBA" id="ARBA00023136"/>
    </source>
</evidence>
<sequence length="808" mass="90402">MSDTQHKEPQELESENTSLSDNLAKPPRKKRKFLSACFKLSLLGTCCIALYCLYLDGKIRSKMDGQVWSLPAEIYARIESIRINDNLTLEQVKLALIDNGYREVSVIATPGDFKIENNTLVVLRRAFPFPETPEAQRVLRLRFVGDKLARIEDLVRLKEVDEFRLDPKRIAMLHSDNDEERVVLPLRNYPSLLIETLILTEDKRFYTHNGISPLSIARALITNYQAGKTVQGASTLTQQLVKNVFLTNEKSFERKINEALMSIILDARYDKNRILETYLNEIYLGQNGSYQIHGFALASQFYFGRPVQEISLSQMALLVGMAKGASLYNPWRNPQAALERRNVVLHILLDNKKISQSDYDFLAQQPLGVKEKSNVYRQQPAFMHALNVELKRELGESNTSLLSGAKIFTTLDPKQQRSAELAVINGIANLENANKRIKDLQSAVVVAEYATGKVRAIVGGVQTQYAGFNRALQTKRQIGSLVKPSIYAIALSNPNLFRLNTPVNNQPITISIKGSPPWSPRNYDHRFSGSVMLMDALVRSLNIPTVNIGMKVGLKKVIEKQKEMGWDDAKIPPYPSTLLGAYSISPYDVTKSYQVIANSGKKIPLTTIEAIISTEGEIVYQRDLGSINNQILPAEASIQTLYAMQQVVERGTARSLQNDFSALHLAGKTGTTNNARDTWFVGIDGEHITTVWLGKDNNSDTHLTGSSGALQIYKEYLKRALPTPFKLPKSPNIQWVGINSFGAWDCSSPRQIPVWKDKGQRYCTSGGTVVQRKPSVWDALSLEKENTSPTKADEAEGQAPSEEIAPRE</sequence>
<dbReference type="GO" id="GO:0008658">
    <property type="term" value="F:penicillin binding"/>
    <property type="evidence" value="ECO:0007669"/>
    <property type="project" value="UniProtKB-UniRule"/>
</dbReference>
<feature type="region of interest" description="Disordered" evidence="26">
    <location>
        <begin position="779"/>
        <end position="808"/>
    </location>
</feature>
<dbReference type="Gene3D" id="3.40.710.10">
    <property type="entry name" value="DD-peptidase/beta-lactamase superfamily"/>
    <property type="match status" value="1"/>
</dbReference>
<keyword evidence="9" id="KW-0645">Protease</keyword>
<evidence type="ECO:0000256" key="12">
    <source>
        <dbReference type="ARBA" id="ARBA00022801"/>
    </source>
</evidence>
<keyword evidence="12" id="KW-0378">Hydrolase</keyword>
<dbReference type="GO" id="GO:0071555">
    <property type="term" value="P:cell wall organization"/>
    <property type="evidence" value="ECO:0007669"/>
    <property type="project" value="UniProtKB-UniRule"/>
</dbReference>
<evidence type="ECO:0000256" key="5">
    <source>
        <dbReference type="ARBA" id="ARBA00007739"/>
    </source>
</evidence>
<evidence type="ECO:0000313" key="31">
    <source>
        <dbReference type="Proteomes" id="UP000281691"/>
    </source>
</evidence>
<evidence type="ECO:0000256" key="24">
    <source>
        <dbReference type="PIRNR" id="PIRNR002799"/>
    </source>
</evidence>
<evidence type="ECO:0000256" key="18">
    <source>
        <dbReference type="ARBA" id="ARBA00023316"/>
    </source>
</evidence>
<name>A0A3N4WC45_9PAST</name>
<dbReference type="FunFam" id="1.10.3810.10:FF:000002">
    <property type="entry name" value="Penicillin-binding protein 1B"/>
    <property type="match status" value="1"/>
</dbReference>
<proteinExistence type="inferred from homology"/>
<dbReference type="Pfam" id="PF00905">
    <property type="entry name" value="Transpeptidase"/>
    <property type="match status" value="1"/>
</dbReference>
<dbReference type="Gene3D" id="1.10.3810.10">
    <property type="entry name" value="Biosynthetic peptidoglycan transglycosylase-like"/>
    <property type="match status" value="1"/>
</dbReference>
<evidence type="ECO:0000259" key="27">
    <source>
        <dbReference type="Pfam" id="PF00905"/>
    </source>
</evidence>
<dbReference type="GO" id="GO:0008360">
    <property type="term" value="P:regulation of cell shape"/>
    <property type="evidence" value="ECO:0007669"/>
    <property type="project" value="UniProtKB-UniRule"/>
</dbReference>
<evidence type="ECO:0000256" key="4">
    <source>
        <dbReference type="ARBA" id="ARBA00007090"/>
    </source>
</evidence>
<dbReference type="AlphaFoldDB" id="A0A3N4WC45"/>
<dbReference type="GO" id="GO:0046677">
    <property type="term" value="P:response to antibiotic"/>
    <property type="evidence" value="ECO:0007669"/>
    <property type="project" value="UniProtKB-UniRule"/>
</dbReference>
<dbReference type="PIRSF" id="PIRSF002799">
    <property type="entry name" value="PBP_1b"/>
    <property type="match status" value="1"/>
</dbReference>
<dbReference type="Proteomes" id="UP000281691">
    <property type="component" value="Unassembled WGS sequence"/>
</dbReference>
<comment type="similarity">
    <text evidence="5 24">In the N-terminal section; belongs to the glycosyltransferase 51 family.</text>
</comment>
<protein>
    <recommendedName>
        <fullName evidence="6 23">Penicillin-binding protein 1B</fullName>
        <shortName evidence="24">PBP-1b</shortName>
        <shortName evidence="24">PBP1b</shortName>
    </recommendedName>
    <alternativeName>
        <fullName evidence="19 24">Murein polymerase</fullName>
    </alternativeName>
</protein>
<keyword evidence="8" id="KW-0121">Carboxypeptidase</keyword>
<evidence type="ECO:0000256" key="16">
    <source>
        <dbReference type="ARBA" id="ARBA00023251"/>
    </source>
</evidence>
<comment type="catalytic activity">
    <reaction evidence="20">
        <text>Preferential cleavage: (Ac)2-L-Lys-D-Ala-|-D-Ala. Also transpeptidation of peptidyl-alanyl moieties that are N-acyl substituents of D-alanine.</text>
        <dbReference type="EC" id="3.4.16.4"/>
    </reaction>
</comment>
<evidence type="ECO:0000256" key="20">
    <source>
        <dbReference type="ARBA" id="ARBA00034000"/>
    </source>
</evidence>
<evidence type="ECO:0000256" key="1">
    <source>
        <dbReference type="ARBA" id="ARBA00002624"/>
    </source>
</evidence>
<organism evidence="30 31">
    <name type="scientific">Vespertiliibacter pulmonis</name>
    <dbReference type="NCBI Taxonomy" id="1443036"/>
    <lineage>
        <taxon>Bacteria</taxon>
        <taxon>Pseudomonadati</taxon>
        <taxon>Pseudomonadota</taxon>
        <taxon>Gammaproteobacteria</taxon>
        <taxon>Pasteurellales</taxon>
        <taxon>Pasteurellaceae</taxon>
        <taxon>Vespertiliibacter</taxon>
    </lineage>
</organism>
<feature type="active site" description="Proton donor; for transglycosylase activity" evidence="25">
    <location>
        <position position="201"/>
    </location>
</feature>
<dbReference type="InterPro" id="IPR036950">
    <property type="entry name" value="PBP_transglycosylase"/>
</dbReference>
<comment type="function">
    <text evidence="1 24">Cell wall formation. Synthesis of cross-linked peptidoglycan from the lipid intermediates. The enzyme has a penicillin-insensitive transglycosylase N-terminal domain (formation of linear glycan strands) and a penicillin-sensitive transpeptidase C-terminal domain (cross-linking of the peptide subunits).</text>
</comment>
<evidence type="ECO:0000256" key="2">
    <source>
        <dbReference type="ARBA" id="ARBA00004236"/>
    </source>
</evidence>
<keyword evidence="13 24" id="KW-0133">Cell shape</keyword>
<dbReference type="PANTHER" id="PTHR32282">
    <property type="entry name" value="BINDING PROTEIN TRANSPEPTIDASE, PUTATIVE-RELATED"/>
    <property type="match status" value="1"/>
</dbReference>
<evidence type="ECO:0000313" key="30">
    <source>
        <dbReference type="EMBL" id="RPE83600.1"/>
    </source>
</evidence>
<dbReference type="GO" id="GO:0005886">
    <property type="term" value="C:plasma membrane"/>
    <property type="evidence" value="ECO:0007669"/>
    <property type="project" value="UniProtKB-SubCell"/>
</dbReference>
<dbReference type="InterPro" id="IPR028166">
    <property type="entry name" value="UB2H"/>
</dbReference>
<evidence type="ECO:0000259" key="28">
    <source>
        <dbReference type="Pfam" id="PF00912"/>
    </source>
</evidence>
<dbReference type="SUPFAM" id="SSF56601">
    <property type="entry name" value="beta-lactamase/transpeptidase-like"/>
    <property type="match status" value="1"/>
</dbReference>
<dbReference type="GO" id="GO:0009002">
    <property type="term" value="F:serine-type D-Ala-D-Ala carboxypeptidase activity"/>
    <property type="evidence" value="ECO:0007669"/>
    <property type="project" value="UniProtKB-EC"/>
</dbReference>
<comment type="pathway">
    <text evidence="3 24">Cell wall biogenesis; peptidoglycan biosynthesis.</text>
</comment>
<keyword evidence="16" id="KW-0046">Antibiotic resistance</keyword>
<evidence type="ECO:0000256" key="3">
    <source>
        <dbReference type="ARBA" id="ARBA00004752"/>
    </source>
</evidence>
<dbReference type="EMBL" id="RKQP01000003">
    <property type="protein sequence ID" value="RPE83600.1"/>
    <property type="molecule type" value="Genomic_DNA"/>
</dbReference>
<reference evidence="30 31" key="1">
    <citation type="submission" date="2018-11" db="EMBL/GenBank/DDBJ databases">
        <title>Genomic Encyclopedia of Type Strains, Phase IV (KMG-IV): sequencing the most valuable type-strain genomes for metagenomic binning, comparative biology and taxonomic classification.</title>
        <authorList>
            <person name="Goeker M."/>
        </authorList>
    </citation>
    <scope>NUCLEOTIDE SEQUENCE [LARGE SCALE GENOMIC DNA]</scope>
    <source>
        <strain evidence="30 31">DSM 27238</strain>
    </source>
</reference>
<feature type="domain" description="Penicillin-binding protein transpeptidase" evidence="27">
    <location>
        <begin position="443"/>
        <end position="686"/>
    </location>
</feature>
<keyword evidence="31" id="KW-1185">Reference proteome</keyword>
<dbReference type="GO" id="GO:0008955">
    <property type="term" value="F:peptidoglycan glycosyltransferase activity"/>
    <property type="evidence" value="ECO:0007669"/>
    <property type="project" value="UniProtKB-UniRule"/>
</dbReference>
<dbReference type="GO" id="GO:0009252">
    <property type="term" value="P:peptidoglycan biosynthetic process"/>
    <property type="evidence" value="ECO:0007669"/>
    <property type="project" value="UniProtKB-UniRule"/>
</dbReference>
<dbReference type="InterPro" id="IPR001460">
    <property type="entry name" value="PCN-bd_Tpept"/>
</dbReference>
<dbReference type="SUPFAM" id="SSF53955">
    <property type="entry name" value="Lysozyme-like"/>
    <property type="match status" value="1"/>
</dbReference>
<comment type="caution">
    <text evidence="30">The sequence shown here is derived from an EMBL/GenBank/DDBJ whole genome shotgun (WGS) entry which is preliminary data.</text>
</comment>
<dbReference type="GO" id="GO:0006508">
    <property type="term" value="P:proteolysis"/>
    <property type="evidence" value="ECO:0007669"/>
    <property type="project" value="UniProtKB-KW"/>
</dbReference>
<evidence type="ECO:0000259" key="29">
    <source>
        <dbReference type="Pfam" id="PF14814"/>
    </source>
</evidence>